<dbReference type="Pfam" id="PF00018">
    <property type="entry name" value="SH3_1"/>
    <property type="match status" value="1"/>
</dbReference>
<feature type="compositionally biased region" description="Low complexity" evidence="8">
    <location>
        <begin position="494"/>
        <end position="509"/>
    </location>
</feature>
<feature type="compositionally biased region" description="Polar residues" evidence="8">
    <location>
        <begin position="407"/>
        <end position="420"/>
    </location>
</feature>
<feature type="region of interest" description="Disordered" evidence="8">
    <location>
        <begin position="307"/>
        <end position="457"/>
    </location>
</feature>
<name>A0AAD7A7T8_9AGAR</name>
<keyword evidence="5" id="KW-0206">Cytoskeleton</keyword>
<feature type="compositionally biased region" description="Low complexity" evidence="8">
    <location>
        <begin position="380"/>
        <end position="406"/>
    </location>
</feature>
<keyword evidence="4" id="KW-0597">Phosphoprotein</keyword>
<dbReference type="SMART" id="SM00055">
    <property type="entry name" value="FCH"/>
    <property type="match status" value="1"/>
</dbReference>
<dbReference type="InterPro" id="IPR027267">
    <property type="entry name" value="AH/BAR_dom_sf"/>
</dbReference>
<evidence type="ECO:0000313" key="12">
    <source>
        <dbReference type="Proteomes" id="UP001218218"/>
    </source>
</evidence>
<feature type="compositionally biased region" description="Pro residues" evidence="8">
    <location>
        <begin position="833"/>
        <end position="842"/>
    </location>
</feature>
<gene>
    <name evidence="11" type="ORF">DFH08DRAFT_777172</name>
</gene>
<dbReference type="PROSITE" id="PS51741">
    <property type="entry name" value="F_BAR"/>
    <property type="match status" value="1"/>
</dbReference>
<dbReference type="SUPFAM" id="SSF50044">
    <property type="entry name" value="SH3-domain"/>
    <property type="match status" value="1"/>
</dbReference>
<evidence type="ECO:0000256" key="5">
    <source>
        <dbReference type="ARBA" id="ARBA00023212"/>
    </source>
</evidence>
<feature type="compositionally biased region" description="Polar residues" evidence="8">
    <location>
        <begin position="474"/>
        <end position="489"/>
    </location>
</feature>
<feature type="compositionally biased region" description="Polar residues" evidence="8">
    <location>
        <begin position="690"/>
        <end position="709"/>
    </location>
</feature>
<evidence type="ECO:0000256" key="7">
    <source>
        <dbReference type="PROSITE-ProRule" id="PRU01077"/>
    </source>
</evidence>
<dbReference type="InterPro" id="IPR036028">
    <property type="entry name" value="SH3-like_dom_sf"/>
</dbReference>
<dbReference type="PANTHER" id="PTHR23065">
    <property type="entry name" value="PROLINE-SERINE-THREONINE PHOSPHATASE INTERACTING PROTEIN 1"/>
    <property type="match status" value="1"/>
</dbReference>
<dbReference type="InterPro" id="IPR001060">
    <property type="entry name" value="FCH_dom"/>
</dbReference>
<feature type="region of interest" description="Disordered" evidence="8">
    <location>
        <begin position="905"/>
        <end position="980"/>
    </location>
</feature>
<dbReference type="AlphaFoldDB" id="A0AAD7A7T8"/>
<evidence type="ECO:0000256" key="2">
    <source>
        <dbReference type="ARBA" id="ARBA00022443"/>
    </source>
</evidence>
<feature type="region of interest" description="Disordered" evidence="8">
    <location>
        <begin position="1"/>
        <end position="20"/>
    </location>
</feature>
<feature type="compositionally biased region" description="Low complexity" evidence="8">
    <location>
        <begin position="717"/>
        <end position="732"/>
    </location>
</feature>
<dbReference type="EMBL" id="JARIHO010000014">
    <property type="protein sequence ID" value="KAJ7350881.1"/>
    <property type="molecule type" value="Genomic_DNA"/>
</dbReference>
<dbReference type="SUPFAM" id="SSF103657">
    <property type="entry name" value="BAR/IMD domain-like"/>
    <property type="match status" value="1"/>
</dbReference>
<proteinExistence type="predicted"/>
<feature type="domain" description="SH3" evidence="9">
    <location>
        <begin position="985"/>
        <end position="1048"/>
    </location>
</feature>
<feature type="compositionally biased region" description="Low complexity" evidence="8">
    <location>
        <begin position="922"/>
        <end position="963"/>
    </location>
</feature>
<dbReference type="GO" id="GO:0120104">
    <property type="term" value="C:mitotic actomyosin contractile ring, proximal layer"/>
    <property type="evidence" value="ECO:0007669"/>
    <property type="project" value="TreeGrafter"/>
</dbReference>
<evidence type="ECO:0000256" key="6">
    <source>
        <dbReference type="PROSITE-ProRule" id="PRU00192"/>
    </source>
</evidence>
<dbReference type="FunFam" id="1.20.1270.60:FF:000045">
    <property type="entry name" value="Cell division control protein"/>
    <property type="match status" value="1"/>
</dbReference>
<feature type="compositionally biased region" description="Low complexity" evidence="8">
    <location>
        <begin position="423"/>
        <end position="437"/>
    </location>
</feature>
<dbReference type="GO" id="GO:0005543">
    <property type="term" value="F:phospholipid binding"/>
    <property type="evidence" value="ECO:0007669"/>
    <property type="project" value="TreeGrafter"/>
</dbReference>
<evidence type="ECO:0000256" key="1">
    <source>
        <dbReference type="ARBA" id="ARBA00004245"/>
    </source>
</evidence>
<feature type="region of interest" description="Disordered" evidence="8">
    <location>
        <begin position="654"/>
        <end position="778"/>
    </location>
</feature>
<feature type="compositionally biased region" description="Pro residues" evidence="8">
    <location>
        <begin position="852"/>
        <end position="864"/>
    </location>
</feature>
<evidence type="ECO:0000259" key="10">
    <source>
        <dbReference type="PROSITE" id="PS51741"/>
    </source>
</evidence>
<evidence type="ECO:0000256" key="4">
    <source>
        <dbReference type="ARBA" id="ARBA00022553"/>
    </source>
</evidence>
<feature type="compositionally biased region" description="Polar residues" evidence="8">
    <location>
        <begin position="756"/>
        <end position="772"/>
    </location>
</feature>
<feature type="compositionally biased region" description="Low complexity" evidence="8">
    <location>
        <begin position="576"/>
        <end position="585"/>
    </location>
</feature>
<feature type="compositionally biased region" description="Polar residues" evidence="8">
    <location>
        <begin position="326"/>
        <end position="340"/>
    </location>
</feature>
<comment type="subcellular location">
    <subcellularLocation>
        <location evidence="1">Cytoplasm</location>
        <location evidence="1">Cytoskeleton</location>
    </subcellularLocation>
</comment>
<dbReference type="GO" id="GO:0030036">
    <property type="term" value="P:actin cytoskeleton organization"/>
    <property type="evidence" value="ECO:0007669"/>
    <property type="project" value="UniProtKB-ARBA"/>
</dbReference>
<organism evidence="11 12">
    <name type="scientific">Mycena albidolilacea</name>
    <dbReference type="NCBI Taxonomy" id="1033008"/>
    <lineage>
        <taxon>Eukaryota</taxon>
        <taxon>Fungi</taxon>
        <taxon>Dikarya</taxon>
        <taxon>Basidiomycota</taxon>
        <taxon>Agaricomycotina</taxon>
        <taxon>Agaricomycetes</taxon>
        <taxon>Agaricomycetidae</taxon>
        <taxon>Agaricales</taxon>
        <taxon>Marasmiineae</taxon>
        <taxon>Mycenaceae</taxon>
        <taxon>Mycena</taxon>
    </lineage>
</organism>
<dbReference type="PROSITE" id="PS50002">
    <property type="entry name" value="SH3"/>
    <property type="match status" value="1"/>
</dbReference>
<protein>
    <submittedName>
        <fullName evidence="11">SH3 domain-containing protein</fullName>
    </submittedName>
</protein>
<keyword evidence="7" id="KW-0175">Coiled coil</keyword>
<dbReference type="InterPro" id="IPR001452">
    <property type="entry name" value="SH3_domain"/>
</dbReference>
<reference evidence="11" key="1">
    <citation type="submission" date="2023-03" db="EMBL/GenBank/DDBJ databases">
        <title>Massive genome expansion in bonnet fungi (Mycena s.s.) driven by repeated elements and novel gene families across ecological guilds.</title>
        <authorList>
            <consortium name="Lawrence Berkeley National Laboratory"/>
            <person name="Harder C.B."/>
            <person name="Miyauchi S."/>
            <person name="Viragh M."/>
            <person name="Kuo A."/>
            <person name="Thoen E."/>
            <person name="Andreopoulos B."/>
            <person name="Lu D."/>
            <person name="Skrede I."/>
            <person name="Drula E."/>
            <person name="Henrissat B."/>
            <person name="Morin E."/>
            <person name="Kohler A."/>
            <person name="Barry K."/>
            <person name="LaButti K."/>
            <person name="Morin E."/>
            <person name="Salamov A."/>
            <person name="Lipzen A."/>
            <person name="Mereny Z."/>
            <person name="Hegedus B."/>
            <person name="Baldrian P."/>
            <person name="Stursova M."/>
            <person name="Weitz H."/>
            <person name="Taylor A."/>
            <person name="Grigoriev I.V."/>
            <person name="Nagy L.G."/>
            <person name="Martin F."/>
            <person name="Kauserud H."/>
        </authorList>
    </citation>
    <scope>NUCLEOTIDE SEQUENCE</scope>
    <source>
        <strain evidence="11">CBHHK002</strain>
    </source>
</reference>
<comment type="caution">
    <text evidence="11">The sequence shown here is derived from an EMBL/GenBank/DDBJ whole genome shotgun (WGS) entry which is preliminary data.</text>
</comment>
<dbReference type="FunFam" id="2.30.30.40:FF:000312">
    <property type="entry name" value="Related to Cell division control protein 15"/>
    <property type="match status" value="1"/>
</dbReference>
<feature type="compositionally biased region" description="Low complexity" evidence="8">
    <location>
        <begin position="790"/>
        <end position="813"/>
    </location>
</feature>
<feature type="region of interest" description="Disordered" evidence="8">
    <location>
        <begin position="472"/>
        <end position="510"/>
    </location>
</feature>
<dbReference type="InterPro" id="IPR031160">
    <property type="entry name" value="F_BAR_dom"/>
</dbReference>
<dbReference type="PRINTS" id="PR00499">
    <property type="entry name" value="P67PHOX"/>
</dbReference>
<feature type="compositionally biased region" description="Low complexity" evidence="8">
    <location>
        <begin position="880"/>
        <end position="891"/>
    </location>
</feature>
<keyword evidence="12" id="KW-1185">Reference proteome</keyword>
<dbReference type="PANTHER" id="PTHR23065:SF7">
    <property type="entry name" value="NOSTRIN, ISOFORM H"/>
    <property type="match status" value="1"/>
</dbReference>
<dbReference type="GO" id="GO:0009898">
    <property type="term" value="C:cytoplasmic side of plasma membrane"/>
    <property type="evidence" value="ECO:0007669"/>
    <property type="project" value="TreeGrafter"/>
</dbReference>
<dbReference type="CDD" id="cd07651">
    <property type="entry name" value="F-BAR_PombeCdc15_like"/>
    <property type="match status" value="1"/>
</dbReference>
<feature type="compositionally biased region" description="Polar residues" evidence="8">
    <location>
        <begin position="1"/>
        <end position="12"/>
    </location>
</feature>
<sequence length="1048" mass="114422">MSARRQASTTSLAKYARGSDIGPHDRSVDFCNAFWGYADSGVDVLFARMRGAARTTDELRNFWKERAAIEDEYAKRLAKLAKQVLGRDEIGELRNSLDTIRTETGRQAQYHLTLAQQVRGDLEAQTAAFHAKQTHHRKNYQSAIEKSFKAKQTQESYVAKAREKYETDCMCINSYTTQLGLVQGRDAERIHLKLERAQKTVVQNERDFANFARALGEGVERWEQEWRVFCDACQDLEEDRLEFTKDNMWAYANAVSTVCVSDDESCEKMRLALEQMEPAKDMEAFVRDYGTGNQIPDPPFFVNFSDPNAIPSSSSRPTFRAAEFARSSQRAAPLRQNSAQPEEDLELAGEGVNMTGVGAVRRGDDPSAAAAATVSRQNTQSRRAAEQQQQQAQQYQPQPRQQQQQPNGFATPSPTATTNGDVARQPTTATRTSRSPSYRVPPRDPLAEPIDPNADTFIKVGPNAYRVDLARDPTATQQQGRPVSQNMTGGANRGASPQGGPSGNSNGNAMDPLARQMEELAMQSQGTIRRNSRSRSVRRGAGDGSAQQAQNQHAAPQHQTRPSSSMSMSLAAPHTQQQQQHQQQQRAPSPGRDYRYSADAVVGAHPSLSRPASPNPAPITAAFMRPASAASAAGVGRPGSEIIADVLTDYQQSLPGERKTVSRAGSRRGSYSSGVGVPAPGQGQGHAYNASGSSQASHGQNLARPTSQMGYAGIGSGSRSSSPQPQSISRGPSPAPGPAPGNANPNARQSFIAPPSASSSMNSRNGAASPNNLGIALDPSGRVIHDEMAQRYQQQQAPQQQQQRQSMAAPPSQGAYNQPQRRVSYMGPGTVTPAPPPPPPQQPAYGAMTPYQPQPGYVPPPPPLQQSYTPAPYQAPPPAQQQQQQVYQPQPHASAYQTVNGLQNGLQRGVSTGSGGYYSDGRQQQQQQPQQHQQQLVRVSPQQQQLVRAPQQQHLQLQPVHQAPVRRSPSPQPQQPTQTTSDGKWIMFYVKALFDYRATIDEEFDFQEGDIIAVTATPEDGWWSGELLDDGRRVPGKHIFPSNFVVLF</sequence>
<feature type="region of interest" description="Disordered" evidence="8">
    <location>
        <begin position="522"/>
        <end position="594"/>
    </location>
</feature>
<feature type="region of interest" description="Disordered" evidence="8">
    <location>
        <begin position="790"/>
        <end position="891"/>
    </location>
</feature>
<dbReference type="Gene3D" id="2.30.30.40">
    <property type="entry name" value="SH3 Domains"/>
    <property type="match status" value="1"/>
</dbReference>
<evidence type="ECO:0000256" key="8">
    <source>
        <dbReference type="SAM" id="MobiDB-lite"/>
    </source>
</evidence>
<evidence type="ECO:0000256" key="3">
    <source>
        <dbReference type="ARBA" id="ARBA00022490"/>
    </source>
</evidence>
<evidence type="ECO:0000313" key="11">
    <source>
        <dbReference type="EMBL" id="KAJ7350881.1"/>
    </source>
</evidence>
<feature type="domain" description="F-BAR" evidence="10">
    <location>
        <begin position="28"/>
        <end position="281"/>
    </location>
</feature>
<keyword evidence="3" id="KW-0963">Cytoplasm</keyword>
<dbReference type="SMART" id="SM00326">
    <property type="entry name" value="SH3"/>
    <property type="match status" value="1"/>
</dbReference>
<dbReference type="CDD" id="cd00174">
    <property type="entry name" value="SH3"/>
    <property type="match status" value="1"/>
</dbReference>
<feature type="compositionally biased region" description="Low complexity" evidence="8">
    <location>
        <begin position="546"/>
        <end position="569"/>
    </location>
</feature>
<keyword evidence="2 6" id="KW-0728">SH3 domain</keyword>
<dbReference type="Proteomes" id="UP001218218">
    <property type="component" value="Unassembled WGS sequence"/>
</dbReference>
<feature type="compositionally biased region" description="Low complexity" evidence="8">
    <location>
        <begin position="662"/>
        <end position="687"/>
    </location>
</feature>
<evidence type="ECO:0000259" key="9">
    <source>
        <dbReference type="PROSITE" id="PS50002"/>
    </source>
</evidence>
<accession>A0AAD7A7T8</accession>
<dbReference type="Gene3D" id="1.20.1270.60">
    <property type="entry name" value="Arfaptin homology (AH) domain/BAR domain"/>
    <property type="match status" value="1"/>
</dbReference>
<dbReference type="Pfam" id="PF00611">
    <property type="entry name" value="FCH"/>
    <property type="match status" value="1"/>
</dbReference>